<sequence>MLRQIQWIVLLWFGLVGWVVSAPLPADFTLELNSLASVAAESNPPVQSLSEAEQPLIVVSPVAVTTTETATGDGNGNSDGVQSEVRELEVTLVNRKRLRRQFMNPYIPHYKVV</sequence>
<evidence type="ECO:0000313" key="3">
    <source>
        <dbReference type="Proteomes" id="UP000053593"/>
    </source>
</evidence>
<dbReference type="OrthoDB" id="3034171at2759"/>
<proteinExistence type="predicted"/>
<protein>
    <submittedName>
        <fullName evidence="2">Uncharacterized protein</fullName>
    </submittedName>
</protein>
<evidence type="ECO:0000256" key="1">
    <source>
        <dbReference type="SAM" id="SignalP"/>
    </source>
</evidence>
<dbReference type="AlphaFoldDB" id="A0A0D0CBM7"/>
<dbReference type="HOGENOM" id="CLU_2133787_0_0_1"/>
<accession>A0A0D0CBM7</accession>
<keyword evidence="3" id="KW-1185">Reference proteome</keyword>
<gene>
    <name evidence="2" type="ORF">GYMLUDRAFT_77891</name>
</gene>
<feature type="signal peptide" evidence="1">
    <location>
        <begin position="1"/>
        <end position="21"/>
    </location>
</feature>
<organism evidence="2 3">
    <name type="scientific">Collybiopsis luxurians FD-317 M1</name>
    <dbReference type="NCBI Taxonomy" id="944289"/>
    <lineage>
        <taxon>Eukaryota</taxon>
        <taxon>Fungi</taxon>
        <taxon>Dikarya</taxon>
        <taxon>Basidiomycota</taxon>
        <taxon>Agaricomycotina</taxon>
        <taxon>Agaricomycetes</taxon>
        <taxon>Agaricomycetidae</taxon>
        <taxon>Agaricales</taxon>
        <taxon>Marasmiineae</taxon>
        <taxon>Omphalotaceae</taxon>
        <taxon>Collybiopsis</taxon>
        <taxon>Collybiopsis luxurians</taxon>
    </lineage>
</organism>
<reference evidence="2 3" key="1">
    <citation type="submission" date="2014-04" db="EMBL/GenBank/DDBJ databases">
        <title>Evolutionary Origins and Diversification of the Mycorrhizal Mutualists.</title>
        <authorList>
            <consortium name="DOE Joint Genome Institute"/>
            <consortium name="Mycorrhizal Genomics Consortium"/>
            <person name="Kohler A."/>
            <person name="Kuo A."/>
            <person name="Nagy L.G."/>
            <person name="Floudas D."/>
            <person name="Copeland A."/>
            <person name="Barry K.W."/>
            <person name="Cichocki N."/>
            <person name="Veneault-Fourrey C."/>
            <person name="LaButti K."/>
            <person name="Lindquist E.A."/>
            <person name="Lipzen A."/>
            <person name="Lundell T."/>
            <person name="Morin E."/>
            <person name="Murat C."/>
            <person name="Riley R."/>
            <person name="Ohm R."/>
            <person name="Sun H."/>
            <person name="Tunlid A."/>
            <person name="Henrissat B."/>
            <person name="Grigoriev I.V."/>
            <person name="Hibbett D.S."/>
            <person name="Martin F."/>
        </authorList>
    </citation>
    <scope>NUCLEOTIDE SEQUENCE [LARGE SCALE GENOMIC DNA]</scope>
    <source>
        <strain evidence="2 3">FD-317 M1</strain>
    </source>
</reference>
<name>A0A0D0CBM7_9AGAR</name>
<keyword evidence="1" id="KW-0732">Signal</keyword>
<feature type="chain" id="PRO_5002225140" evidence="1">
    <location>
        <begin position="22"/>
        <end position="113"/>
    </location>
</feature>
<dbReference type="EMBL" id="KN834845">
    <property type="protein sequence ID" value="KIK52298.1"/>
    <property type="molecule type" value="Genomic_DNA"/>
</dbReference>
<dbReference type="Proteomes" id="UP000053593">
    <property type="component" value="Unassembled WGS sequence"/>
</dbReference>
<evidence type="ECO:0000313" key="2">
    <source>
        <dbReference type="EMBL" id="KIK52298.1"/>
    </source>
</evidence>